<dbReference type="PANTHER" id="PTHR43437:SF3">
    <property type="entry name" value="HYDROXYACYL-THIOESTER DEHYDRATASE TYPE 2, MITOCHONDRIAL"/>
    <property type="match status" value="1"/>
</dbReference>
<proteinExistence type="predicted"/>
<dbReference type="Gene3D" id="3.10.129.10">
    <property type="entry name" value="Hotdog Thioesterase"/>
    <property type="match status" value="1"/>
</dbReference>
<dbReference type="GO" id="GO:0006633">
    <property type="term" value="P:fatty acid biosynthetic process"/>
    <property type="evidence" value="ECO:0007669"/>
    <property type="project" value="TreeGrafter"/>
</dbReference>
<evidence type="ECO:0000313" key="4">
    <source>
        <dbReference type="Proteomes" id="UP000326202"/>
    </source>
</evidence>
<dbReference type="AlphaFoldDB" id="A0A5J6MKZ1"/>
<reference evidence="3 4" key="1">
    <citation type="submission" date="2019-08" db="EMBL/GenBank/DDBJ databases">
        <title>Hyperibacter terrae gen. nov., sp. nov. and Hyperibacter viscosus sp. nov., two new members in the family Rhodospirillaceae isolated from the rhizosphere of Hypericum perforatum.</title>
        <authorList>
            <person name="Noviana Z."/>
        </authorList>
    </citation>
    <scope>NUCLEOTIDE SEQUENCE [LARGE SCALE GENOMIC DNA]</scope>
    <source>
        <strain evidence="3 4">R5913</strain>
    </source>
</reference>
<dbReference type="KEGG" id="htq:FRZ44_06890"/>
<gene>
    <name evidence="3" type="primary">phaJ</name>
    <name evidence="3" type="ORF">FRZ44_06890</name>
</gene>
<feature type="domain" description="MaoC-like" evidence="2">
    <location>
        <begin position="21"/>
        <end position="121"/>
    </location>
</feature>
<name>A0A5J6MKZ1_9PROT</name>
<dbReference type="Proteomes" id="UP000326202">
    <property type="component" value="Chromosome"/>
</dbReference>
<protein>
    <submittedName>
        <fullName evidence="3">(R)-specific enoyl-CoA hydratase</fullName>
    </submittedName>
</protein>
<evidence type="ECO:0000313" key="3">
    <source>
        <dbReference type="EMBL" id="QEX15406.1"/>
    </source>
</evidence>
<dbReference type="GO" id="GO:0019171">
    <property type="term" value="F:(3R)-hydroxyacyl-[acyl-carrier-protein] dehydratase activity"/>
    <property type="evidence" value="ECO:0007669"/>
    <property type="project" value="TreeGrafter"/>
</dbReference>
<dbReference type="RefSeq" id="WP_151175860.1">
    <property type="nucleotide sequence ID" value="NZ_CP042906.1"/>
</dbReference>
<dbReference type="CDD" id="cd03449">
    <property type="entry name" value="R_hydratase"/>
    <property type="match status" value="1"/>
</dbReference>
<keyword evidence="1" id="KW-0456">Lyase</keyword>
<dbReference type="PANTHER" id="PTHR43437">
    <property type="entry name" value="HYDROXYACYL-THIOESTER DEHYDRATASE TYPE 2, MITOCHONDRIAL-RELATED"/>
    <property type="match status" value="1"/>
</dbReference>
<sequence>MADVGSGHFLEDLSVGQSATYAKTVTDADIVLFAGISGDVNPVHLDQDYATGTMFKGRIAHGMLTASFISAVLGTKLPGPGCIYVSQNLKFKAPVRIGETVRATVTVTAIDPVRARVTVSTVCKVGETVVIDGEAQLVVPRRQVQAAE</sequence>
<dbReference type="EMBL" id="CP042906">
    <property type="protein sequence ID" value="QEX15406.1"/>
    <property type="molecule type" value="Genomic_DNA"/>
</dbReference>
<dbReference type="OrthoDB" id="9800237at2"/>
<dbReference type="InterPro" id="IPR050965">
    <property type="entry name" value="UPF0336/Enoyl-CoA_hydratase"/>
</dbReference>
<dbReference type="InterPro" id="IPR029069">
    <property type="entry name" value="HotDog_dom_sf"/>
</dbReference>
<dbReference type="InterPro" id="IPR002539">
    <property type="entry name" value="MaoC-like_dom"/>
</dbReference>
<dbReference type="FunFam" id="3.10.129.10:FF:000042">
    <property type="entry name" value="MaoC domain protein dehydratase"/>
    <property type="match status" value="1"/>
</dbReference>
<organism evidence="3 4">
    <name type="scientific">Hypericibacter terrae</name>
    <dbReference type="NCBI Taxonomy" id="2602015"/>
    <lineage>
        <taxon>Bacteria</taxon>
        <taxon>Pseudomonadati</taxon>
        <taxon>Pseudomonadota</taxon>
        <taxon>Alphaproteobacteria</taxon>
        <taxon>Rhodospirillales</taxon>
        <taxon>Dongiaceae</taxon>
        <taxon>Hypericibacter</taxon>
    </lineage>
</organism>
<accession>A0A5J6MKZ1</accession>
<keyword evidence="4" id="KW-1185">Reference proteome</keyword>
<evidence type="ECO:0000259" key="2">
    <source>
        <dbReference type="Pfam" id="PF01575"/>
    </source>
</evidence>
<evidence type="ECO:0000256" key="1">
    <source>
        <dbReference type="ARBA" id="ARBA00023239"/>
    </source>
</evidence>
<dbReference type="SUPFAM" id="SSF54637">
    <property type="entry name" value="Thioesterase/thiol ester dehydrase-isomerase"/>
    <property type="match status" value="1"/>
</dbReference>
<dbReference type="Pfam" id="PF01575">
    <property type="entry name" value="MaoC_dehydratas"/>
    <property type="match status" value="1"/>
</dbReference>